<dbReference type="PANTHER" id="PTHR33420">
    <property type="entry name" value="FIMBRIAL SUBUNIT ELFA-RELATED"/>
    <property type="match status" value="1"/>
</dbReference>
<keyword evidence="4" id="KW-0281">Fimbrium</keyword>
<evidence type="ECO:0000256" key="3">
    <source>
        <dbReference type="ARBA" id="ARBA00022729"/>
    </source>
</evidence>
<evidence type="ECO:0000256" key="1">
    <source>
        <dbReference type="ARBA" id="ARBA00004561"/>
    </source>
</evidence>
<evidence type="ECO:0000256" key="4">
    <source>
        <dbReference type="ARBA" id="ARBA00023263"/>
    </source>
</evidence>
<reference evidence="7 8" key="1">
    <citation type="submission" date="2018-07" db="EMBL/GenBank/DDBJ databases">
        <title>Genomic Encyclopedia of Type Strains, Phase IV (KMG-IV): sequencing the most valuable type-strain genomes for metagenomic binning, comparative biology and taxonomic classification.</title>
        <authorList>
            <person name="Goeker M."/>
        </authorList>
    </citation>
    <scope>NUCLEOTIDE SEQUENCE [LARGE SCALE GENOMIC DNA]</scope>
    <source>
        <strain evidence="7 8">DSM 103736</strain>
    </source>
</reference>
<dbReference type="InterPro" id="IPR008966">
    <property type="entry name" value="Adhesion_dom_sf"/>
</dbReference>
<comment type="subcellular location">
    <subcellularLocation>
        <location evidence="1">Fimbrium</location>
    </subcellularLocation>
</comment>
<dbReference type="Pfam" id="PF00419">
    <property type="entry name" value="Fimbrial"/>
    <property type="match status" value="1"/>
</dbReference>
<dbReference type="GO" id="GO:0009289">
    <property type="term" value="C:pilus"/>
    <property type="evidence" value="ECO:0007669"/>
    <property type="project" value="UniProtKB-SubCell"/>
</dbReference>
<dbReference type="InterPro" id="IPR000259">
    <property type="entry name" value="Adhesion_dom_fimbrial"/>
</dbReference>
<dbReference type="InterPro" id="IPR050263">
    <property type="entry name" value="Bact_Fimbrial_Adh_Pro"/>
</dbReference>
<dbReference type="InterPro" id="IPR036937">
    <property type="entry name" value="Adhesion_dom_fimbrial_sf"/>
</dbReference>
<comment type="caution">
    <text evidence="7">The sequence shown here is derived from an EMBL/GenBank/DDBJ whole genome shotgun (WGS) entry which is preliminary data.</text>
</comment>
<proteinExistence type="inferred from homology"/>
<evidence type="ECO:0000313" key="8">
    <source>
        <dbReference type="Proteomes" id="UP000254848"/>
    </source>
</evidence>
<dbReference type="Gene3D" id="2.60.40.1090">
    <property type="entry name" value="Fimbrial-type adhesion domain"/>
    <property type="match status" value="1"/>
</dbReference>
<sequence>MKKNLIATLFTSAVILAANNAFAADGTVHFNGAITTEVCNVDPAPGSALTVNLGSVSRASMEGAKGNVSSLQQFQIVLKDCPVSVLGKPAHVRFDGNADNGDSNVLALTQVSGVATGVGVQLVNQTVSNTILPLYQSSDSLTLAAGNNYFKFGARYVSTQSTVVAGVANSSATFTVVYD</sequence>
<feature type="domain" description="Fimbrial-type adhesion" evidence="6">
    <location>
        <begin position="29"/>
        <end position="179"/>
    </location>
</feature>
<dbReference type="Proteomes" id="UP000254848">
    <property type="component" value="Unassembled WGS sequence"/>
</dbReference>
<dbReference type="PANTHER" id="PTHR33420:SF12">
    <property type="entry name" value="FIMBRIN-LIKE PROTEIN FIMI-RELATED"/>
    <property type="match status" value="1"/>
</dbReference>
<evidence type="ECO:0000256" key="5">
    <source>
        <dbReference type="SAM" id="SignalP"/>
    </source>
</evidence>
<protein>
    <submittedName>
        <fullName evidence="7">Major type 1 subunit fimbrin (Pilin)</fullName>
    </submittedName>
</protein>
<evidence type="ECO:0000313" key="7">
    <source>
        <dbReference type="EMBL" id="RDK87775.1"/>
    </source>
</evidence>
<dbReference type="AlphaFoldDB" id="A0A370QHE3"/>
<dbReference type="GO" id="GO:0043709">
    <property type="term" value="P:cell adhesion involved in single-species biofilm formation"/>
    <property type="evidence" value="ECO:0007669"/>
    <property type="project" value="TreeGrafter"/>
</dbReference>
<gene>
    <name evidence="7" type="ORF">C8D90_10843</name>
</gene>
<evidence type="ECO:0000259" key="6">
    <source>
        <dbReference type="Pfam" id="PF00419"/>
    </source>
</evidence>
<comment type="similarity">
    <text evidence="2">Belongs to the fimbrial protein family.</text>
</comment>
<keyword evidence="3 5" id="KW-0732">Signal</keyword>
<evidence type="ECO:0000256" key="2">
    <source>
        <dbReference type="ARBA" id="ARBA00006671"/>
    </source>
</evidence>
<feature type="signal peptide" evidence="5">
    <location>
        <begin position="1"/>
        <end position="23"/>
    </location>
</feature>
<dbReference type="OrthoDB" id="6466381at2"/>
<dbReference type="RefSeq" id="WP_115459541.1">
    <property type="nucleotide sequence ID" value="NZ_QRAP01000008.1"/>
</dbReference>
<dbReference type="EMBL" id="QRAP01000008">
    <property type="protein sequence ID" value="RDK87775.1"/>
    <property type="molecule type" value="Genomic_DNA"/>
</dbReference>
<keyword evidence="8" id="KW-1185">Reference proteome</keyword>
<organism evidence="7 8">
    <name type="scientific">Enterobacillus tribolii</name>
    <dbReference type="NCBI Taxonomy" id="1487935"/>
    <lineage>
        <taxon>Bacteria</taxon>
        <taxon>Pseudomonadati</taxon>
        <taxon>Pseudomonadota</taxon>
        <taxon>Gammaproteobacteria</taxon>
        <taxon>Enterobacterales</taxon>
        <taxon>Hafniaceae</taxon>
        <taxon>Enterobacillus</taxon>
    </lineage>
</organism>
<accession>A0A370QHE3</accession>
<name>A0A370QHE3_9GAMM</name>
<dbReference type="SUPFAM" id="SSF49401">
    <property type="entry name" value="Bacterial adhesins"/>
    <property type="match status" value="1"/>
</dbReference>
<feature type="chain" id="PRO_5016704037" evidence="5">
    <location>
        <begin position="24"/>
        <end position="179"/>
    </location>
</feature>